<gene>
    <name evidence="2" type="ORF">LTR97_011286</name>
</gene>
<dbReference type="Proteomes" id="UP001310594">
    <property type="component" value="Unassembled WGS sequence"/>
</dbReference>
<protein>
    <submittedName>
        <fullName evidence="2">Uncharacterized protein</fullName>
    </submittedName>
</protein>
<name>A0AAN7ZL85_9PEZI</name>
<feature type="compositionally biased region" description="Polar residues" evidence="1">
    <location>
        <begin position="17"/>
        <end position="27"/>
    </location>
</feature>
<proteinExistence type="predicted"/>
<evidence type="ECO:0000256" key="1">
    <source>
        <dbReference type="SAM" id="MobiDB-lite"/>
    </source>
</evidence>
<reference evidence="2" key="1">
    <citation type="submission" date="2023-08" db="EMBL/GenBank/DDBJ databases">
        <title>Black Yeasts Isolated from many extreme environments.</title>
        <authorList>
            <person name="Coleine C."/>
            <person name="Stajich J.E."/>
            <person name="Selbmann L."/>
        </authorList>
    </citation>
    <scope>NUCLEOTIDE SEQUENCE</scope>
    <source>
        <strain evidence="2">CCFEE 5810</strain>
    </source>
</reference>
<evidence type="ECO:0000313" key="2">
    <source>
        <dbReference type="EMBL" id="KAK5692112.1"/>
    </source>
</evidence>
<feature type="region of interest" description="Disordered" evidence="1">
    <location>
        <begin position="1"/>
        <end position="28"/>
    </location>
</feature>
<sequence>MNQRRKTAAGSDHHANAATQRHATGQAQIPDLANERERLDAYVIKVLPCHTSDRTREIMEIAAKKIQAIPKISKVFRYKDPIAMITYCLPKGTNNAISAEDAEFEGQVTIKLLNETTVMGATNSIVAATMGGVPGVNVAKINRFLYQYQDKLNPEEKEKQ</sequence>
<comment type="caution">
    <text evidence="2">The sequence shown here is derived from an EMBL/GenBank/DDBJ whole genome shotgun (WGS) entry which is preliminary data.</text>
</comment>
<evidence type="ECO:0000313" key="3">
    <source>
        <dbReference type="Proteomes" id="UP001310594"/>
    </source>
</evidence>
<dbReference type="AlphaFoldDB" id="A0AAN7ZL85"/>
<dbReference type="EMBL" id="JAVRQU010000020">
    <property type="protein sequence ID" value="KAK5692112.1"/>
    <property type="molecule type" value="Genomic_DNA"/>
</dbReference>
<organism evidence="2 3">
    <name type="scientific">Elasticomyces elasticus</name>
    <dbReference type="NCBI Taxonomy" id="574655"/>
    <lineage>
        <taxon>Eukaryota</taxon>
        <taxon>Fungi</taxon>
        <taxon>Dikarya</taxon>
        <taxon>Ascomycota</taxon>
        <taxon>Pezizomycotina</taxon>
        <taxon>Dothideomycetes</taxon>
        <taxon>Dothideomycetidae</taxon>
        <taxon>Mycosphaerellales</taxon>
        <taxon>Teratosphaeriaceae</taxon>
        <taxon>Elasticomyces</taxon>
    </lineage>
</organism>
<accession>A0AAN7ZL85</accession>